<dbReference type="RefSeq" id="WP_182802961.1">
    <property type="nucleotide sequence ID" value="NZ_CP060007.1"/>
</dbReference>
<name>A0A7G5XGL4_9BACT</name>
<dbReference type="CDD" id="cd07820">
    <property type="entry name" value="SRPBCC_3"/>
    <property type="match status" value="1"/>
</dbReference>
<dbReference type="KEGG" id="lacs:H4075_00020"/>
<evidence type="ECO:0000313" key="1">
    <source>
        <dbReference type="EMBL" id="QNA44617.1"/>
    </source>
</evidence>
<gene>
    <name evidence="1" type="ORF">H4075_00020</name>
</gene>
<dbReference type="Proteomes" id="UP000515344">
    <property type="component" value="Chromosome"/>
</dbReference>
<dbReference type="SUPFAM" id="SSF55961">
    <property type="entry name" value="Bet v1-like"/>
    <property type="match status" value="1"/>
</dbReference>
<organism evidence="1 2">
    <name type="scientific">Lacibacter sediminis</name>
    <dbReference type="NCBI Taxonomy" id="2760713"/>
    <lineage>
        <taxon>Bacteria</taxon>
        <taxon>Pseudomonadati</taxon>
        <taxon>Bacteroidota</taxon>
        <taxon>Chitinophagia</taxon>
        <taxon>Chitinophagales</taxon>
        <taxon>Chitinophagaceae</taxon>
        <taxon>Lacibacter</taxon>
    </lineage>
</organism>
<proteinExistence type="predicted"/>
<sequence>MPSIHVTTFIAAPIDRVFDLSRHIGLHKISQQDNNEEAVGGVTSGLIKQGESVTWKAKHLFKTRFMTVKITEMKGPDYFEDVMEKGDFVSYAHKHHFKAVNNGTIMIDQVEFEAPYGSAGKLFSRIYLTGYMKLLIEKRNNTIREYAESTKWQALL</sequence>
<dbReference type="InterPro" id="IPR023393">
    <property type="entry name" value="START-like_dom_sf"/>
</dbReference>
<accession>A0A7G5XGL4</accession>
<keyword evidence="2" id="KW-1185">Reference proteome</keyword>
<protein>
    <submittedName>
        <fullName evidence="1">SRPBCC family protein</fullName>
    </submittedName>
</protein>
<reference evidence="2" key="1">
    <citation type="submission" date="2020-08" db="EMBL/GenBank/DDBJ databases">
        <title>Lacibacter sp. S13-6-6 genome sequencing.</title>
        <authorList>
            <person name="Jin L."/>
        </authorList>
    </citation>
    <scope>NUCLEOTIDE SEQUENCE [LARGE SCALE GENOMIC DNA]</scope>
    <source>
        <strain evidence="2">S13-6-6</strain>
    </source>
</reference>
<dbReference type="Gene3D" id="3.30.530.20">
    <property type="match status" value="1"/>
</dbReference>
<dbReference type="EMBL" id="CP060007">
    <property type="protein sequence ID" value="QNA44617.1"/>
    <property type="molecule type" value="Genomic_DNA"/>
</dbReference>
<dbReference type="AlphaFoldDB" id="A0A7G5XGL4"/>
<evidence type="ECO:0000313" key="2">
    <source>
        <dbReference type="Proteomes" id="UP000515344"/>
    </source>
</evidence>